<accession>A0A7Z7FEM6</accession>
<evidence type="ECO:0000256" key="1">
    <source>
        <dbReference type="SAM" id="MobiDB-lite"/>
    </source>
</evidence>
<organism evidence="3 4">
    <name type="scientific">Methanolobus vulcani</name>
    <dbReference type="NCBI Taxonomy" id="38026"/>
    <lineage>
        <taxon>Archaea</taxon>
        <taxon>Methanobacteriati</taxon>
        <taxon>Methanobacteriota</taxon>
        <taxon>Stenosarchaea group</taxon>
        <taxon>Methanomicrobia</taxon>
        <taxon>Methanosarcinales</taxon>
        <taxon>Methanosarcinaceae</taxon>
        <taxon>Methanolobus</taxon>
    </lineage>
</organism>
<sequence length="517" mass="58261">MLILLCSILVLSIGVTSAPNDQLIFAEGEIVEVQDGYYLSIIDVDTYGGTVRIVVSYYDALIQDQYYSKGDYFSYSDDFLTLQFRIDDIYYDSFYNYDYIKISDVYLYPDYTISYDYTDVSTTGYQDYTDYSNSDPSSYDPSGYDYSGTSDEEAFNEMIGTLIVVFVAVLILRKISKKGKKNKKKKHSANGIDQVSGSSGKSQDKMSDSQRAVDAVKSSASVASVSKSQQKKPVVVKSAVQYKGANIIYKIKVENTSDEPMGDITISLFVPEVFHIKDSRKNISMLQPGEGKTATFIIRPTGECGECILSGNIRYYDYSIKKHVQVDLSNKMVNIVCPVLKVTEIDENNWRLNVSSMIIAEEDTKDLEIPAENLFDIATRILKDLNMYMITPEVTSTQQLFTGVARFYAQGVAGMKYAAYIEVVGKRKSRLIVKAWAEKEEALTGFYHKILEEIEKRTDIKLFVDDSVTQYNINSTTIQDSVIQRSNIGTGKRRCPQCGREAGDNERFCLKCGQKLD</sequence>
<dbReference type="Pfam" id="PF13240">
    <property type="entry name" value="Zn_Ribbon_1"/>
    <property type="match status" value="1"/>
</dbReference>
<dbReference type="InterPro" id="IPR026870">
    <property type="entry name" value="Zinc_ribbon_dom"/>
</dbReference>
<dbReference type="Proteomes" id="UP000199259">
    <property type="component" value="Unassembled WGS sequence"/>
</dbReference>
<feature type="domain" description="Zinc-ribbon" evidence="2">
    <location>
        <begin position="495"/>
        <end position="516"/>
    </location>
</feature>
<protein>
    <submittedName>
        <fullName evidence="3">Zinc-ribbon domain-containing protein</fullName>
    </submittedName>
</protein>
<dbReference type="EMBL" id="FNCA01000005">
    <property type="protein sequence ID" value="SDF96973.1"/>
    <property type="molecule type" value="Genomic_DNA"/>
</dbReference>
<name>A0A7Z7FEM6_9EURY</name>
<reference evidence="3 4" key="1">
    <citation type="submission" date="2016-10" db="EMBL/GenBank/DDBJ databases">
        <authorList>
            <person name="Varghese N."/>
            <person name="Submissions S."/>
        </authorList>
    </citation>
    <scope>NUCLEOTIDE SEQUENCE [LARGE SCALE GENOMIC DNA]</scope>
    <source>
        <strain evidence="3 4">PL 12/M</strain>
    </source>
</reference>
<comment type="caution">
    <text evidence="3">The sequence shown here is derived from an EMBL/GenBank/DDBJ whole genome shotgun (WGS) entry which is preliminary data.</text>
</comment>
<evidence type="ECO:0000313" key="4">
    <source>
        <dbReference type="Proteomes" id="UP000199259"/>
    </source>
</evidence>
<feature type="region of interest" description="Disordered" evidence="1">
    <location>
        <begin position="181"/>
        <end position="213"/>
    </location>
</feature>
<keyword evidence="4" id="KW-1185">Reference proteome</keyword>
<feature type="compositionally biased region" description="Polar residues" evidence="1">
    <location>
        <begin position="191"/>
        <end position="201"/>
    </location>
</feature>
<proteinExistence type="predicted"/>
<evidence type="ECO:0000259" key="2">
    <source>
        <dbReference type="Pfam" id="PF13240"/>
    </source>
</evidence>
<dbReference type="AlphaFoldDB" id="A0A7Z7FEM6"/>
<gene>
    <name evidence="3" type="ORF">SAMN04488589_1865</name>
</gene>
<evidence type="ECO:0000313" key="3">
    <source>
        <dbReference type="EMBL" id="SDF96973.1"/>
    </source>
</evidence>